<reference evidence="2" key="1">
    <citation type="submission" date="2020-11" db="EMBL/GenBank/DDBJ databases">
        <title>Adaptations for nitrogen fixation in a non-lichenized fungal sporocarp promotes dispersal by wood-feeding termites.</title>
        <authorList>
            <consortium name="DOE Joint Genome Institute"/>
            <person name="Koch R.A."/>
            <person name="Yoon G."/>
            <person name="Arayal U."/>
            <person name="Lail K."/>
            <person name="Amirebrahimi M."/>
            <person name="Labutti K."/>
            <person name="Lipzen A."/>
            <person name="Riley R."/>
            <person name="Barry K."/>
            <person name="Henrissat B."/>
            <person name="Grigoriev I.V."/>
            <person name="Herr J.R."/>
            <person name="Aime M.C."/>
        </authorList>
    </citation>
    <scope>NUCLEOTIDE SEQUENCE</scope>
    <source>
        <strain evidence="2">MCA 3950</strain>
    </source>
</reference>
<keyword evidence="3" id="KW-1185">Reference proteome</keyword>
<evidence type="ECO:0000256" key="1">
    <source>
        <dbReference type="SAM" id="MobiDB-lite"/>
    </source>
</evidence>
<protein>
    <submittedName>
        <fullName evidence="2">Uncharacterized protein</fullName>
    </submittedName>
</protein>
<dbReference type="EMBL" id="MU250549">
    <property type="protein sequence ID" value="KAG7442750.1"/>
    <property type="molecule type" value="Genomic_DNA"/>
</dbReference>
<name>A0A9P7VLI9_9AGAR</name>
<dbReference type="GeneID" id="66102967"/>
<organism evidence="2 3">
    <name type="scientific">Guyanagaster necrorhizus</name>
    <dbReference type="NCBI Taxonomy" id="856835"/>
    <lineage>
        <taxon>Eukaryota</taxon>
        <taxon>Fungi</taxon>
        <taxon>Dikarya</taxon>
        <taxon>Basidiomycota</taxon>
        <taxon>Agaricomycotina</taxon>
        <taxon>Agaricomycetes</taxon>
        <taxon>Agaricomycetidae</taxon>
        <taxon>Agaricales</taxon>
        <taxon>Marasmiineae</taxon>
        <taxon>Physalacriaceae</taxon>
        <taxon>Guyanagaster</taxon>
    </lineage>
</organism>
<evidence type="ECO:0000313" key="2">
    <source>
        <dbReference type="EMBL" id="KAG7442750.1"/>
    </source>
</evidence>
<dbReference type="AlphaFoldDB" id="A0A9P7VLI9"/>
<comment type="caution">
    <text evidence="2">The sequence shown here is derived from an EMBL/GenBank/DDBJ whole genome shotgun (WGS) entry which is preliminary data.</text>
</comment>
<dbReference type="Proteomes" id="UP000812287">
    <property type="component" value="Unassembled WGS sequence"/>
</dbReference>
<evidence type="ECO:0000313" key="3">
    <source>
        <dbReference type="Proteomes" id="UP000812287"/>
    </source>
</evidence>
<gene>
    <name evidence="2" type="ORF">BT62DRAFT_372970</name>
</gene>
<proteinExistence type="predicted"/>
<feature type="region of interest" description="Disordered" evidence="1">
    <location>
        <begin position="164"/>
        <end position="189"/>
    </location>
</feature>
<dbReference type="RefSeq" id="XP_043036250.1">
    <property type="nucleotide sequence ID" value="XM_043180671.1"/>
</dbReference>
<sequence>MTRCASAEIAPSQPASAFATHILPLHRSVLGLRELPNHCFTCLSACRPSHVAGFMEAFMNSDRIFSGRACFAKKRNIIRRSLRKPMIFPPSSRHRRVFGSCIRSDNLSTTHRRGHKTYVPFSLDASISLSLFKTHLIHVNITHWLLVPARCLVGLTLLLSPTVGSGRSGHNRDRQVQYDGMDSLISHRK</sequence>
<accession>A0A9P7VLI9</accession>